<dbReference type="AlphaFoldDB" id="K3X2B4"/>
<dbReference type="eggNOG" id="KOG0613">
    <property type="taxonomic scope" value="Eukaryota"/>
</dbReference>
<evidence type="ECO:0000259" key="2">
    <source>
        <dbReference type="PROSITE" id="PS50853"/>
    </source>
</evidence>
<dbReference type="InterPro" id="IPR036116">
    <property type="entry name" value="FN3_sf"/>
</dbReference>
<dbReference type="VEuPathDB" id="FungiDB:PYU1_G011338"/>
<feature type="domain" description="Fibronectin type-III" evidence="2">
    <location>
        <begin position="234"/>
        <end position="289"/>
    </location>
</feature>
<dbReference type="STRING" id="431595.K3X2B4"/>
<evidence type="ECO:0000313" key="3">
    <source>
        <dbReference type="EnsemblProtists" id="PYU1_T011363"/>
    </source>
</evidence>
<name>K3X2B4_GLOUD</name>
<reference evidence="4" key="1">
    <citation type="journal article" date="2010" name="Genome Biol.">
        <title>Genome sequence of the necrotrophic plant pathogen Pythium ultimum reveals original pathogenicity mechanisms and effector repertoire.</title>
        <authorList>
            <person name="Levesque C.A."/>
            <person name="Brouwer H."/>
            <person name="Cano L."/>
            <person name="Hamilton J.P."/>
            <person name="Holt C."/>
            <person name="Huitema E."/>
            <person name="Raffaele S."/>
            <person name="Robideau G.P."/>
            <person name="Thines M."/>
            <person name="Win J."/>
            <person name="Zerillo M.M."/>
            <person name="Beakes G.W."/>
            <person name="Boore J.L."/>
            <person name="Busam D."/>
            <person name="Dumas B."/>
            <person name="Ferriera S."/>
            <person name="Fuerstenberg S.I."/>
            <person name="Gachon C.M."/>
            <person name="Gaulin E."/>
            <person name="Govers F."/>
            <person name="Grenville-Briggs L."/>
            <person name="Horner N."/>
            <person name="Hostetler J."/>
            <person name="Jiang R.H."/>
            <person name="Johnson J."/>
            <person name="Krajaejun T."/>
            <person name="Lin H."/>
            <person name="Meijer H.J."/>
            <person name="Moore B."/>
            <person name="Morris P."/>
            <person name="Phuntmart V."/>
            <person name="Puiu D."/>
            <person name="Shetty J."/>
            <person name="Stajich J.E."/>
            <person name="Tripathy S."/>
            <person name="Wawra S."/>
            <person name="van West P."/>
            <person name="Whitty B.R."/>
            <person name="Coutinho P.M."/>
            <person name="Henrissat B."/>
            <person name="Martin F."/>
            <person name="Thomas P.D."/>
            <person name="Tyler B.M."/>
            <person name="De Vries R.P."/>
            <person name="Kamoun S."/>
            <person name="Yandell M."/>
            <person name="Tisserat N."/>
            <person name="Buell C.R."/>
        </authorList>
    </citation>
    <scope>NUCLEOTIDE SEQUENCE</scope>
    <source>
        <strain evidence="4">DAOM:BR144</strain>
    </source>
</reference>
<dbReference type="InParanoid" id="K3X2B4"/>
<sequence>MVAPIITEVSESFVCMRLQLPQGNGSEITRVSIQSQCTGAVASVTTASFRRLLKPQDQDDTWESIMSDVGLLRNCDADDSHDTNLQANLAVSLDKEFIAMGLAPGCVYYFRAKAFNQSGWSPDGEVSDGICTNDSPKVVHKSARSITLVWAKPYSTEHIDAYELHARVSTSTQWTTLGTNLLGQSLVLQDQLIPSTAYSFRIVPHFALRGGRWGDANKCTCSPLITMDAAPPEPPVDLQVLDRTAQSVTLAWGMPRCNGHVVKSYRLQYRFLAADSSGMRGENQFLVAS</sequence>
<protein>
    <recommendedName>
        <fullName evidence="2">Fibronectin type-III domain-containing protein</fullName>
    </recommendedName>
</protein>
<accession>K3X2B4</accession>
<dbReference type="SUPFAM" id="SSF49265">
    <property type="entry name" value="Fibronectin type III"/>
    <property type="match status" value="2"/>
</dbReference>
<feature type="domain" description="Fibronectin type-III" evidence="2">
    <location>
        <begin position="132"/>
        <end position="224"/>
    </location>
</feature>
<reference evidence="4" key="2">
    <citation type="submission" date="2010-04" db="EMBL/GenBank/DDBJ databases">
        <authorList>
            <person name="Buell R."/>
            <person name="Hamilton J."/>
            <person name="Hostetler J."/>
        </authorList>
    </citation>
    <scope>NUCLEOTIDE SEQUENCE [LARGE SCALE GENOMIC DNA]</scope>
    <source>
        <strain evidence="4">DAOM:BR144</strain>
    </source>
</reference>
<evidence type="ECO:0000256" key="1">
    <source>
        <dbReference type="ARBA" id="ARBA00022737"/>
    </source>
</evidence>
<dbReference type="CDD" id="cd00063">
    <property type="entry name" value="FN3"/>
    <property type="match status" value="2"/>
</dbReference>
<proteinExistence type="predicted"/>
<dbReference type="Gene3D" id="2.60.40.10">
    <property type="entry name" value="Immunoglobulins"/>
    <property type="match status" value="3"/>
</dbReference>
<keyword evidence="4" id="KW-1185">Reference proteome</keyword>
<dbReference type="PANTHER" id="PTHR13817:SF73">
    <property type="entry name" value="FIBRONECTIN TYPE-III DOMAIN-CONTAINING PROTEIN"/>
    <property type="match status" value="1"/>
</dbReference>
<dbReference type="InterPro" id="IPR013783">
    <property type="entry name" value="Ig-like_fold"/>
</dbReference>
<dbReference type="PANTHER" id="PTHR13817">
    <property type="entry name" value="TITIN"/>
    <property type="match status" value="1"/>
</dbReference>
<dbReference type="InterPro" id="IPR050964">
    <property type="entry name" value="Striated_Muscle_Regulatory"/>
</dbReference>
<dbReference type="HOGENOM" id="CLU_964664_0_0_1"/>
<keyword evidence="1" id="KW-0677">Repeat</keyword>
<dbReference type="EMBL" id="GL376562">
    <property type="status" value="NOT_ANNOTATED_CDS"/>
    <property type="molecule type" value="Genomic_DNA"/>
</dbReference>
<reference evidence="3" key="3">
    <citation type="submission" date="2015-02" db="UniProtKB">
        <authorList>
            <consortium name="EnsemblProtists"/>
        </authorList>
    </citation>
    <scope>IDENTIFICATION</scope>
    <source>
        <strain evidence="3">DAOM BR144</strain>
    </source>
</reference>
<evidence type="ECO:0000313" key="4">
    <source>
        <dbReference type="Proteomes" id="UP000019132"/>
    </source>
</evidence>
<organism evidence="3 4">
    <name type="scientific">Globisporangium ultimum (strain ATCC 200006 / CBS 805.95 / DAOM BR144)</name>
    <name type="common">Pythium ultimum</name>
    <dbReference type="NCBI Taxonomy" id="431595"/>
    <lineage>
        <taxon>Eukaryota</taxon>
        <taxon>Sar</taxon>
        <taxon>Stramenopiles</taxon>
        <taxon>Oomycota</taxon>
        <taxon>Peronosporomycetes</taxon>
        <taxon>Pythiales</taxon>
        <taxon>Pythiaceae</taxon>
        <taxon>Globisporangium</taxon>
    </lineage>
</organism>
<dbReference type="Proteomes" id="UP000019132">
    <property type="component" value="Unassembled WGS sequence"/>
</dbReference>
<dbReference type="EnsemblProtists" id="PYU1_T011363">
    <property type="protein sequence ID" value="PYU1_T011363"/>
    <property type="gene ID" value="PYU1_G011338"/>
</dbReference>
<dbReference type="InterPro" id="IPR003961">
    <property type="entry name" value="FN3_dom"/>
</dbReference>
<dbReference type="PROSITE" id="PS50853">
    <property type="entry name" value="FN3"/>
    <property type="match status" value="2"/>
</dbReference>